<sequence>MRIDSLYFMKEFLKLPRFSNSIGGIAIVRSGTTPSDRDDELSEGVILLKTVDIQNRPLNTNDAESFYRITPEIASRMEKTSLKPKDVLINIVGATTDVIGRVSLVPSDFPEANITQAMALIRATNLLMPPEIIFCFLACKYGKTQVRRLARPTGQYNLNLPEVQSITIPSFSNEFCNQIKDFIELTSKKMEQSKQHILQAELMLLKSLGLNNWTPATPLCYVRSSSVAFTYGRLDSQFFAPRVRELMERLGQDGLTIGDVAPARHERFKSGDSGNFNYIEIGGLGSDGTAVAETLPQKEAPSRATQFVRAGDIITSTVRPIRRLSALIAKEQDGNVCSSGFVVLNPQKISSEVLLTYLRLPLFCELMDLHTSATMYPAISEADLLSLPIPTIDTKMQLAIQQSVQEAAANRQRASSLLDAAKRAVEIAIEDSEAAALAYLQGVI</sequence>
<evidence type="ECO:0000313" key="3">
    <source>
        <dbReference type="EMBL" id="ASK56579.1"/>
    </source>
</evidence>
<keyword evidence="1" id="KW-0680">Restriction system</keyword>
<dbReference type="PANTHER" id="PTHR30408:SF12">
    <property type="entry name" value="TYPE I RESTRICTION ENZYME MJAVIII SPECIFICITY SUBUNIT"/>
    <property type="match status" value="1"/>
</dbReference>
<reference evidence="3 4" key="2">
    <citation type="submission" date="2017-06" db="EMBL/GenBank/DDBJ databases">
        <title>Complete genome sequence of Vibrio sp. 2521-89, a close relative of Vibrio cholerae isolated from lake water in New Mexico, USA.</title>
        <authorList>
            <person name="Liang K."/>
            <person name="Orata F.D."/>
            <person name="Winkjer N.S."/>
            <person name="Tarr C.L."/>
            <person name="Boucher Y."/>
        </authorList>
    </citation>
    <scope>NUCLEOTIDE SEQUENCE [LARGE SCALE GENOMIC DNA]</scope>
    <source>
        <strain evidence="3 4">2521-89</strain>
    </source>
</reference>
<dbReference type="InterPro" id="IPR044946">
    <property type="entry name" value="Restrct_endonuc_typeI_TRD_sf"/>
</dbReference>
<evidence type="ECO:0000256" key="1">
    <source>
        <dbReference type="ARBA" id="ARBA00022747"/>
    </source>
</evidence>
<proteinExistence type="predicted"/>
<evidence type="ECO:0000256" key="2">
    <source>
        <dbReference type="ARBA" id="ARBA00023125"/>
    </source>
</evidence>
<dbReference type="InterPro" id="IPR052021">
    <property type="entry name" value="Type-I_RS_S_subunit"/>
</dbReference>
<dbReference type="REBASE" id="211650">
    <property type="entry name" value="S.Vsp252189ORF18215P"/>
</dbReference>
<keyword evidence="2" id="KW-0238">DNA-binding</keyword>
<keyword evidence="4" id="KW-1185">Reference proteome</keyword>
<dbReference type="GO" id="GO:0003677">
    <property type="term" value="F:DNA binding"/>
    <property type="evidence" value="ECO:0007669"/>
    <property type="project" value="UniProtKB-KW"/>
</dbReference>
<dbReference type="KEGG" id="vti:CEQ48_18220"/>
<accession>A0AAU8WKG4</accession>
<gene>
    <name evidence="3" type="ORF">CEQ48_18220</name>
</gene>
<dbReference type="Proteomes" id="UP000198371">
    <property type="component" value="Chromosome 1"/>
</dbReference>
<evidence type="ECO:0008006" key="5">
    <source>
        <dbReference type="Google" id="ProtNLM"/>
    </source>
</evidence>
<organism evidence="3 4">
    <name type="scientific">Vibrio tarriae</name>
    <dbReference type="NCBI Taxonomy" id="2014742"/>
    <lineage>
        <taxon>Bacteria</taxon>
        <taxon>Pseudomonadati</taxon>
        <taxon>Pseudomonadota</taxon>
        <taxon>Gammaproteobacteria</taxon>
        <taxon>Vibrionales</taxon>
        <taxon>Vibrionaceae</taxon>
        <taxon>Vibrio</taxon>
    </lineage>
</organism>
<dbReference type="SUPFAM" id="SSF116734">
    <property type="entry name" value="DNA methylase specificity domain"/>
    <property type="match status" value="2"/>
</dbReference>
<dbReference type="AlphaFoldDB" id="A0AAU8WKG4"/>
<dbReference type="PANTHER" id="PTHR30408">
    <property type="entry name" value="TYPE-1 RESTRICTION ENZYME ECOKI SPECIFICITY PROTEIN"/>
    <property type="match status" value="1"/>
</dbReference>
<dbReference type="EMBL" id="CP022353">
    <property type="protein sequence ID" value="ASK56579.1"/>
    <property type="molecule type" value="Genomic_DNA"/>
</dbReference>
<evidence type="ECO:0000313" key="4">
    <source>
        <dbReference type="Proteomes" id="UP000198371"/>
    </source>
</evidence>
<name>A0AAU8WKG4_9VIBR</name>
<dbReference type="Gene3D" id="3.90.220.20">
    <property type="entry name" value="DNA methylase specificity domains"/>
    <property type="match status" value="2"/>
</dbReference>
<protein>
    <recommendedName>
        <fullName evidence="5">Restriction endonuclease subunit S</fullName>
    </recommendedName>
</protein>
<reference evidence="4" key="1">
    <citation type="journal article" date="2017" name="Genome Announc.">
        <title>Complete Genome Sequence of Vibrio sp. Strain 2521-89, a Close Relative of Vibrio cholerae Isolated from Lake Water in New Mexico, USA.</title>
        <authorList>
            <person name="Liang K."/>
            <person name="Orata F.D."/>
            <person name="Winkjer N.S."/>
            <person name="Rowe L.A."/>
            <person name="Tarr C.L."/>
            <person name="Boucher Y."/>
        </authorList>
    </citation>
    <scope>NUCLEOTIDE SEQUENCE [LARGE SCALE GENOMIC DNA]</scope>
    <source>
        <strain evidence="4">2521-89</strain>
    </source>
</reference>
<dbReference type="GO" id="GO:0009307">
    <property type="term" value="P:DNA restriction-modification system"/>
    <property type="evidence" value="ECO:0007669"/>
    <property type="project" value="UniProtKB-KW"/>
</dbReference>